<dbReference type="EMBL" id="CP017755">
    <property type="protein sequence ID" value="AOZ09828.1"/>
    <property type="molecule type" value="Genomic_DNA"/>
</dbReference>
<name>A0ABM6FDF8_9BURK</name>
<dbReference type="Proteomes" id="UP000177515">
    <property type="component" value="Chromosome 2"/>
</dbReference>
<reference evidence="1 2" key="1">
    <citation type="submission" date="2016-10" db="EMBL/GenBank/DDBJ databases">
        <title>Complete genome sequences of three Cupriavidus strains isolated from various Malaysian environments.</title>
        <authorList>
            <person name="Abdullah A.A.-A."/>
            <person name="Shafie N.A.H."/>
            <person name="Lau N.S."/>
        </authorList>
    </citation>
    <scope>NUCLEOTIDE SEQUENCE [LARGE SCALE GENOMIC DNA]</scope>
    <source>
        <strain evidence="1 2">USMAA1020</strain>
    </source>
</reference>
<evidence type="ECO:0000313" key="2">
    <source>
        <dbReference type="Proteomes" id="UP000177515"/>
    </source>
</evidence>
<keyword evidence="2" id="KW-1185">Reference proteome</keyword>
<organism evidence="1 2">
    <name type="scientific">Cupriavidus malaysiensis</name>
    <dbReference type="NCBI Taxonomy" id="367825"/>
    <lineage>
        <taxon>Bacteria</taxon>
        <taxon>Pseudomonadati</taxon>
        <taxon>Pseudomonadota</taxon>
        <taxon>Betaproteobacteria</taxon>
        <taxon>Burkholderiales</taxon>
        <taxon>Burkholderiaceae</taxon>
        <taxon>Cupriavidus</taxon>
    </lineage>
</organism>
<dbReference type="SUPFAM" id="SSF53850">
    <property type="entry name" value="Periplasmic binding protein-like II"/>
    <property type="match status" value="1"/>
</dbReference>
<protein>
    <recommendedName>
        <fullName evidence="3">ABC transporter substrate-binding protein</fullName>
    </recommendedName>
</protein>
<sequence length="350" mass="36712">MPEPLDLDLLPAPAPRQALPRLPRRAPRLPLLSRRIRLSLAAAAAAVLAGMLATAALPPLLARLPHLPERLPAPLQHWLAQRVAPPDWHALRLGPVLAEASRRGVLVVGVRAYARPAPPGAPAPAEPDAFDASLARQLAAHLGLRLRLVGLLGDAGNPGDPRNAPALLPGPRPDLLLAGAGAVPAAPAAARVPTAYTGGMGQVLVLRKSAYRHPADLARRSVCVAQGSPYAHTLAARYGALPRTYASAIRAVSAFLAGECDGLADDTLALARLARLPEWRFYRALDGAVAPDNGAAQIVLRAGDPLSAAYVERAVRYWKSGGALAQARERRAADLAFEAGQLQDGLVCHN</sequence>
<evidence type="ECO:0008006" key="3">
    <source>
        <dbReference type="Google" id="ProtNLM"/>
    </source>
</evidence>
<evidence type="ECO:0000313" key="1">
    <source>
        <dbReference type="EMBL" id="AOZ09828.1"/>
    </source>
</evidence>
<accession>A0ABM6FDF8</accession>
<gene>
    <name evidence="1" type="ORF">BKK80_29470</name>
</gene>
<proteinExistence type="predicted"/>
<dbReference type="Gene3D" id="3.40.190.10">
    <property type="entry name" value="Periplasmic binding protein-like II"/>
    <property type="match status" value="2"/>
</dbReference>
<dbReference type="RefSeq" id="WP_071072362.1">
    <property type="nucleotide sequence ID" value="NZ_CP017755.1"/>
</dbReference>